<name>A0A553DV23_9FLAO</name>
<dbReference type="PROSITE" id="PS51257">
    <property type="entry name" value="PROKAR_LIPOPROTEIN"/>
    <property type="match status" value="1"/>
</dbReference>
<dbReference type="RefSeq" id="WP_144257198.1">
    <property type="nucleotide sequence ID" value="NZ_VJZT01000015.1"/>
</dbReference>
<feature type="domain" description="DUF5689" evidence="1">
    <location>
        <begin position="41"/>
        <end position="271"/>
    </location>
</feature>
<evidence type="ECO:0000313" key="3">
    <source>
        <dbReference type="Proteomes" id="UP000316371"/>
    </source>
</evidence>
<evidence type="ECO:0000259" key="1">
    <source>
        <dbReference type="Pfam" id="PF18942"/>
    </source>
</evidence>
<organism evidence="2 3">
    <name type="scientific">Flavobacterium restrictum</name>
    <dbReference type="NCBI Taxonomy" id="2594428"/>
    <lineage>
        <taxon>Bacteria</taxon>
        <taxon>Pseudomonadati</taxon>
        <taxon>Bacteroidota</taxon>
        <taxon>Flavobacteriia</taxon>
        <taxon>Flavobacteriales</taxon>
        <taxon>Flavobacteriaceae</taxon>
        <taxon>Flavobacterium</taxon>
    </lineage>
</organism>
<accession>A0A553DV23</accession>
<dbReference type="OrthoDB" id="1492759at2"/>
<dbReference type="Pfam" id="PF18942">
    <property type="entry name" value="DUF5689"/>
    <property type="match status" value="1"/>
</dbReference>
<comment type="caution">
    <text evidence="2">The sequence shown here is derived from an EMBL/GenBank/DDBJ whole genome shotgun (WGS) entry which is preliminary data.</text>
</comment>
<evidence type="ECO:0000313" key="2">
    <source>
        <dbReference type="EMBL" id="TRX36645.1"/>
    </source>
</evidence>
<gene>
    <name evidence="2" type="ORF">FNW21_13040</name>
</gene>
<dbReference type="NCBIfam" id="NF038128">
    <property type="entry name" value="choice_anch_J"/>
    <property type="match status" value="1"/>
</dbReference>
<dbReference type="Proteomes" id="UP000316371">
    <property type="component" value="Unassembled WGS sequence"/>
</dbReference>
<dbReference type="InterPro" id="IPR043744">
    <property type="entry name" value="DUF5689"/>
</dbReference>
<sequence length="451" mass="49308">MKSIFNQFLLFTLIATLFSSCVKDDFAIPKLTCTQPDLTVNRSVAEVRANANAIVAQYTFDDIIEAYVVSSDESGNFFKTISFQTLATATTPAIGFSVPVDASNLYIDYRLGNKVYLKLKNQYTDINSGSLRIGSIYVNSYNEGGVGRLSQNDYKNVLNASCTTLDESLLTKSVSLPDLLHDTHLNTLVEIADVQFTPAANGRHYYEATKDIGGGTNWNLIDKLGNQVIFRTSSYADFASNVVPNGSGKVKGILTKFGSDYQLVARSEKDVSLTGIRTEPFFSQDFETVVDKTNLSLPGWTNVAQKGTPVWKGTVYSGNGYAEFAISGTKVLSNIAWLISPKIDMDVHKNEVLTFRTAQHHLDVDSPLNALEVYVSNDFDGLNVTKATWIPLHVILPTQATPWYQFVGSGGVDLSGFTGKINIGFKYIGSGKNAALDGAFQVDDVQVFGEK</sequence>
<reference evidence="2 3" key="1">
    <citation type="submission" date="2019-07" db="EMBL/GenBank/DDBJ databases">
        <title>Novel species of Flavobacterium.</title>
        <authorList>
            <person name="Liu Q."/>
            <person name="Xin Y.-H."/>
        </authorList>
    </citation>
    <scope>NUCLEOTIDE SEQUENCE [LARGE SCALE GENOMIC DNA]</scope>
    <source>
        <strain evidence="2 3">LB1R34</strain>
    </source>
</reference>
<keyword evidence="3" id="KW-1185">Reference proteome</keyword>
<proteinExistence type="predicted"/>
<dbReference type="Gene3D" id="2.60.120.200">
    <property type="match status" value="1"/>
</dbReference>
<dbReference type="AlphaFoldDB" id="A0A553DV23"/>
<protein>
    <submittedName>
        <fullName evidence="2">DUF5017 domain-containing protein</fullName>
    </submittedName>
</protein>
<dbReference type="EMBL" id="VJZT01000015">
    <property type="protein sequence ID" value="TRX36645.1"/>
    <property type="molecule type" value="Genomic_DNA"/>
</dbReference>